<dbReference type="InterPro" id="IPR036291">
    <property type="entry name" value="NAD(P)-bd_dom_sf"/>
</dbReference>
<comment type="similarity">
    <text evidence="1">Belongs to the short-chain dehydrogenases/reductases (SDR) family.</text>
</comment>
<keyword evidence="4" id="KW-0443">Lipid metabolism</keyword>
<evidence type="ECO:0000256" key="3">
    <source>
        <dbReference type="ARBA" id="ARBA00023027"/>
    </source>
</evidence>
<keyword evidence="2 7" id="KW-0560">Oxidoreductase</keyword>
<dbReference type="PRINTS" id="PR00080">
    <property type="entry name" value="SDRFAMILY"/>
</dbReference>
<sequence length="273" mass="28446">MPGRLEGKVIIVTGAASGLGQASARRMTEEGADVLLADINEAQGHAIAEELGPRAAFRRCDVTSEDDVASLVDDAVTRHGRLDCMFNNAGVVGASGPIDELRLDEFEFVTAVLLRSVFLGMKHAARVMKPVGAGVILSTTSIAGVQGGWGPHLYAGAKAGVVGLTRNVAAELSTHGIRVVAIGPGKIVTPMTISRVVDDPDDPEQMAEAFRKRTPLRGHHGLPEDVANAAVWLASDEAAFVSGTTVMVDGGLTSGSKEGVTTDQLASWARRSS</sequence>
<organism evidence="7 8">
    <name type="scientific">Gordonia mangrovi</name>
    <dbReference type="NCBI Taxonomy" id="2665643"/>
    <lineage>
        <taxon>Bacteria</taxon>
        <taxon>Bacillati</taxon>
        <taxon>Actinomycetota</taxon>
        <taxon>Actinomycetes</taxon>
        <taxon>Mycobacteriales</taxon>
        <taxon>Gordoniaceae</taxon>
        <taxon>Gordonia</taxon>
    </lineage>
</organism>
<dbReference type="EMBL" id="WMBR01000001">
    <property type="protein sequence ID" value="MXP20002.1"/>
    <property type="molecule type" value="Genomic_DNA"/>
</dbReference>
<comment type="caution">
    <text evidence="7">The sequence shown here is derived from an EMBL/GenBank/DDBJ whole genome shotgun (WGS) entry which is preliminary data.</text>
</comment>
<proteinExistence type="inferred from homology"/>
<dbReference type="AlphaFoldDB" id="A0A6L7GKF4"/>
<evidence type="ECO:0000313" key="8">
    <source>
        <dbReference type="Proteomes" id="UP000475545"/>
    </source>
</evidence>
<protein>
    <submittedName>
        <fullName evidence="7">Glucose 1-dehydrogenase</fullName>
        <ecNumber evidence="7">1.1.1.47</ecNumber>
    </submittedName>
</protein>
<dbReference type="EC" id="1.1.1.47" evidence="7"/>
<dbReference type="Pfam" id="PF13561">
    <property type="entry name" value="adh_short_C2"/>
    <property type="match status" value="1"/>
</dbReference>
<feature type="compositionally biased region" description="Polar residues" evidence="6">
    <location>
        <begin position="254"/>
        <end position="273"/>
    </location>
</feature>
<gene>
    <name evidence="7" type="ORF">GIY30_01295</name>
</gene>
<dbReference type="RefSeq" id="WP_160900178.1">
    <property type="nucleotide sequence ID" value="NZ_CP102850.1"/>
</dbReference>
<keyword evidence="8" id="KW-1185">Reference proteome</keyword>
<evidence type="ECO:0000256" key="2">
    <source>
        <dbReference type="ARBA" id="ARBA00023002"/>
    </source>
</evidence>
<evidence type="ECO:0000256" key="4">
    <source>
        <dbReference type="ARBA" id="ARBA00023098"/>
    </source>
</evidence>
<evidence type="ECO:0000256" key="5">
    <source>
        <dbReference type="ARBA" id="ARBA00023221"/>
    </source>
</evidence>
<evidence type="ECO:0000313" key="7">
    <source>
        <dbReference type="EMBL" id="MXP20002.1"/>
    </source>
</evidence>
<dbReference type="GO" id="GO:0008202">
    <property type="term" value="P:steroid metabolic process"/>
    <property type="evidence" value="ECO:0007669"/>
    <property type="project" value="UniProtKB-KW"/>
</dbReference>
<dbReference type="FunFam" id="3.40.50.720:FF:000084">
    <property type="entry name" value="Short-chain dehydrogenase reductase"/>
    <property type="match status" value="1"/>
</dbReference>
<dbReference type="NCBIfam" id="NF005559">
    <property type="entry name" value="PRK07231.1"/>
    <property type="match status" value="1"/>
</dbReference>
<dbReference type="PRINTS" id="PR00081">
    <property type="entry name" value="GDHRDH"/>
</dbReference>
<feature type="region of interest" description="Disordered" evidence="6">
    <location>
        <begin position="251"/>
        <end position="273"/>
    </location>
</feature>
<dbReference type="SUPFAM" id="SSF51735">
    <property type="entry name" value="NAD(P)-binding Rossmann-fold domains"/>
    <property type="match status" value="1"/>
</dbReference>
<evidence type="ECO:0000256" key="1">
    <source>
        <dbReference type="ARBA" id="ARBA00006484"/>
    </source>
</evidence>
<accession>A0A6L7GKF4</accession>
<dbReference type="Gene3D" id="3.40.50.720">
    <property type="entry name" value="NAD(P)-binding Rossmann-like Domain"/>
    <property type="match status" value="1"/>
</dbReference>
<dbReference type="Proteomes" id="UP000475545">
    <property type="component" value="Unassembled WGS sequence"/>
</dbReference>
<keyword evidence="3" id="KW-0520">NAD</keyword>
<dbReference type="PANTHER" id="PTHR43180">
    <property type="entry name" value="3-OXOACYL-(ACYL-CARRIER-PROTEIN) REDUCTASE (AFU_ORTHOLOGUE AFUA_6G11210)"/>
    <property type="match status" value="1"/>
</dbReference>
<reference evidence="7 8" key="1">
    <citation type="submission" date="2019-11" db="EMBL/GenBank/DDBJ databases">
        <title>Gordonia sp. nov., a novel actinobacterium isolated from mangrove soil in Hainan.</title>
        <authorList>
            <person name="Huang X."/>
            <person name="Xie Y."/>
            <person name="Chu X."/>
            <person name="Xiao K."/>
        </authorList>
    </citation>
    <scope>NUCLEOTIDE SEQUENCE [LARGE SCALE GENOMIC DNA]</scope>
    <source>
        <strain evidence="7 8">HNM0687</strain>
    </source>
</reference>
<dbReference type="InterPro" id="IPR002347">
    <property type="entry name" value="SDR_fam"/>
</dbReference>
<evidence type="ECO:0000256" key="6">
    <source>
        <dbReference type="SAM" id="MobiDB-lite"/>
    </source>
</evidence>
<dbReference type="PANTHER" id="PTHR43180:SF28">
    <property type="entry name" value="NAD(P)-BINDING ROSSMANN-FOLD SUPERFAMILY PROTEIN"/>
    <property type="match status" value="1"/>
</dbReference>
<dbReference type="GO" id="GO:0047936">
    <property type="term" value="F:glucose 1-dehydrogenase [NAD(P)+] activity"/>
    <property type="evidence" value="ECO:0007669"/>
    <property type="project" value="UniProtKB-EC"/>
</dbReference>
<name>A0A6L7GKF4_9ACTN</name>
<keyword evidence="5" id="KW-0753">Steroid metabolism</keyword>